<evidence type="ECO:0000313" key="7">
    <source>
        <dbReference type="EMBL" id="MFB2880049.1"/>
    </source>
</evidence>
<dbReference type="PROSITE" id="PS00455">
    <property type="entry name" value="AMP_BINDING"/>
    <property type="match status" value="1"/>
</dbReference>
<dbReference type="Gene3D" id="3.30.300.30">
    <property type="match status" value="2"/>
</dbReference>
<feature type="region of interest" description="Disordered" evidence="4">
    <location>
        <begin position="1370"/>
        <end position="1392"/>
    </location>
</feature>
<dbReference type="InterPro" id="IPR014031">
    <property type="entry name" value="Ketoacyl_synth_C"/>
</dbReference>
<dbReference type="InterPro" id="IPR045851">
    <property type="entry name" value="AMP-bd_C_sf"/>
</dbReference>
<feature type="compositionally biased region" description="Polar residues" evidence="4">
    <location>
        <begin position="155"/>
        <end position="176"/>
    </location>
</feature>
<protein>
    <submittedName>
        <fullName evidence="7">SDR family NAD(P)-dependent oxidoreductase</fullName>
    </submittedName>
</protein>
<dbReference type="InterPro" id="IPR000873">
    <property type="entry name" value="AMP-dep_synth/lig_dom"/>
</dbReference>
<dbReference type="CDD" id="cd08953">
    <property type="entry name" value="KR_2_SDR_x"/>
    <property type="match status" value="1"/>
</dbReference>
<feature type="domain" description="Carrier" evidence="5">
    <location>
        <begin position="2805"/>
        <end position="2882"/>
    </location>
</feature>
<proteinExistence type="predicted"/>
<dbReference type="Pfam" id="PF00550">
    <property type="entry name" value="PP-binding"/>
    <property type="match status" value="3"/>
</dbReference>
<name>A0ABV4XBD9_9CYAN</name>
<dbReference type="SUPFAM" id="SSF55048">
    <property type="entry name" value="Probable ACP-binding domain of malonyl-CoA ACP transacylase"/>
    <property type="match status" value="2"/>
</dbReference>
<dbReference type="InterPro" id="IPR020845">
    <property type="entry name" value="AMP-binding_CS"/>
</dbReference>
<dbReference type="InterPro" id="IPR013968">
    <property type="entry name" value="PKS_KR"/>
</dbReference>
<keyword evidence="2" id="KW-0597">Phosphoprotein</keyword>
<keyword evidence="1" id="KW-0596">Phosphopantetheine</keyword>
<dbReference type="Gene3D" id="3.40.50.12780">
    <property type="entry name" value="N-terminal domain of ligase-like"/>
    <property type="match status" value="1"/>
</dbReference>
<evidence type="ECO:0000256" key="3">
    <source>
        <dbReference type="ARBA" id="ARBA00022679"/>
    </source>
</evidence>
<keyword evidence="8" id="KW-1185">Reference proteome</keyword>
<dbReference type="PANTHER" id="PTHR43775">
    <property type="entry name" value="FATTY ACID SYNTHASE"/>
    <property type="match status" value="1"/>
</dbReference>
<dbReference type="Gene3D" id="3.40.47.10">
    <property type="match status" value="2"/>
</dbReference>
<dbReference type="Gene3D" id="3.40.50.720">
    <property type="entry name" value="NAD(P)-binding Rossmann-like Domain"/>
    <property type="match status" value="3"/>
</dbReference>
<dbReference type="Pfam" id="PF21394">
    <property type="entry name" value="Beta-ketacyl_N"/>
    <property type="match status" value="3"/>
</dbReference>
<dbReference type="PANTHER" id="PTHR43775:SF37">
    <property type="entry name" value="SI:DKEY-61P9.11"/>
    <property type="match status" value="1"/>
</dbReference>
<feature type="domain" description="Ketosynthase family 3 (KS3)" evidence="6">
    <location>
        <begin position="1394"/>
        <end position="1832"/>
    </location>
</feature>
<dbReference type="SUPFAM" id="SSF51735">
    <property type="entry name" value="NAD(P)-binding Rossmann-fold domains"/>
    <property type="match status" value="6"/>
</dbReference>
<dbReference type="PROSITE" id="PS50075">
    <property type="entry name" value="CARRIER"/>
    <property type="match status" value="3"/>
</dbReference>
<dbReference type="InterPro" id="IPR016035">
    <property type="entry name" value="Acyl_Trfase/lysoPLipase"/>
</dbReference>
<dbReference type="InterPro" id="IPR014030">
    <property type="entry name" value="Ketoacyl_synth_N"/>
</dbReference>
<dbReference type="InterPro" id="IPR016036">
    <property type="entry name" value="Malonyl_transacylase_ACP-bd"/>
</dbReference>
<dbReference type="SMART" id="SM00823">
    <property type="entry name" value="PKS_PP"/>
    <property type="match status" value="3"/>
</dbReference>
<evidence type="ECO:0000313" key="8">
    <source>
        <dbReference type="Proteomes" id="UP001576774"/>
    </source>
</evidence>
<dbReference type="Gene3D" id="1.10.1200.10">
    <property type="entry name" value="ACP-like"/>
    <property type="match status" value="3"/>
</dbReference>
<dbReference type="CDD" id="cd00833">
    <property type="entry name" value="PKS"/>
    <property type="match status" value="2"/>
</dbReference>
<feature type="domain" description="Ketosynthase family 3 (KS3)" evidence="6">
    <location>
        <begin position="2910"/>
        <end position="3336"/>
    </location>
</feature>
<dbReference type="SMART" id="SM00825">
    <property type="entry name" value="PKS_KS"/>
    <property type="match status" value="2"/>
</dbReference>
<dbReference type="Pfam" id="PF00501">
    <property type="entry name" value="AMP-binding"/>
    <property type="match status" value="1"/>
</dbReference>
<dbReference type="InterPro" id="IPR049490">
    <property type="entry name" value="C883_1060-like_KR_N"/>
</dbReference>
<dbReference type="SMART" id="SM00822">
    <property type="entry name" value="PKS_KR"/>
    <property type="match status" value="3"/>
</dbReference>
<comment type="caution">
    <text evidence="7">The sequence shown here is derived from an EMBL/GenBank/DDBJ whole genome shotgun (WGS) entry which is preliminary data.</text>
</comment>
<feature type="domain" description="Carrier" evidence="5">
    <location>
        <begin position="1295"/>
        <end position="1370"/>
    </location>
</feature>
<evidence type="ECO:0000256" key="2">
    <source>
        <dbReference type="ARBA" id="ARBA00022553"/>
    </source>
</evidence>
<dbReference type="SUPFAM" id="SSF53901">
    <property type="entry name" value="Thiolase-like"/>
    <property type="match status" value="2"/>
</dbReference>
<gene>
    <name evidence="7" type="ORF">ACE1CC_24625</name>
</gene>
<keyword evidence="3" id="KW-0808">Transferase</keyword>
<accession>A0ABV4XBD9</accession>
<dbReference type="SMART" id="SM00827">
    <property type="entry name" value="PKS_AT"/>
    <property type="match status" value="2"/>
</dbReference>
<dbReference type="Gene3D" id="3.40.366.10">
    <property type="entry name" value="Malonyl-Coenzyme A Acyl Carrier Protein, domain 2"/>
    <property type="match status" value="2"/>
</dbReference>
<dbReference type="Pfam" id="PF00698">
    <property type="entry name" value="Acyl_transf_1"/>
    <property type="match status" value="2"/>
</dbReference>
<dbReference type="SUPFAM" id="SSF52151">
    <property type="entry name" value="FabD/lysophospholipase-like"/>
    <property type="match status" value="2"/>
</dbReference>
<evidence type="ECO:0000259" key="6">
    <source>
        <dbReference type="PROSITE" id="PS52004"/>
    </source>
</evidence>
<dbReference type="PROSITE" id="PS00606">
    <property type="entry name" value="KS3_1"/>
    <property type="match status" value="2"/>
</dbReference>
<dbReference type="PROSITE" id="PS52004">
    <property type="entry name" value="KS3_2"/>
    <property type="match status" value="2"/>
</dbReference>
<feature type="compositionally biased region" description="Basic residues" evidence="4">
    <location>
        <begin position="1379"/>
        <end position="1392"/>
    </location>
</feature>
<dbReference type="InterPro" id="IPR009081">
    <property type="entry name" value="PP-bd_ACP"/>
</dbReference>
<dbReference type="InterPro" id="IPR050091">
    <property type="entry name" value="PKS_NRPS_Biosynth_Enz"/>
</dbReference>
<dbReference type="InterPro" id="IPR020806">
    <property type="entry name" value="PKS_PP-bd"/>
</dbReference>
<dbReference type="EMBL" id="JBHFNQ010000193">
    <property type="protein sequence ID" value="MFB2880049.1"/>
    <property type="molecule type" value="Genomic_DNA"/>
</dbReference>
<dbReference type="InterPro" id="IPR014043">
    <property type="entry name" value="Acyl_transferase_dom"/>
</dbReference>
<dbReference type="PROSITE" id="PS00012">
    <property type="entry name" value="PHOSPHOPANTETHEINE"/>
    <property type="match status" value="2"/>
</dbReference>
<dbReference type="Pfam" id="PF08659">
    <property type="entry name" value="KR"/>
    <property type="match status" value="3"/>
</dbReference>
<dbReference type="SUPFAM" id="SSF47336">
    <property type="entry name" value="ACP-like"/>
    <property type="match status" value="3"/>
</dbReference>
<dbReference type="InterPro" id="IPR042099">
    <property type="entry name" value="ANL_N_sf"/>
</dbReference>
<dbReference type="CDD" id="cd08955">
    <property type="entry name" value="KR_2_FAS_SDR_x"/>
    <property type="match status" value="2"/>
</dbReference>
<organism evidence="7 8">
    <name type="scientific">Floridaenema aerugineum BLCC-F46</name>
    <dbReference type="NCBI Taxonomy" id="3153654"/>
    <lineage>
        <taxon>Bacteria</taxon>
        <taxon>Bacillati</taxon>
        <taxon>Cyanobacteriota</taxon>
        <taxon>Cyanophyceae</taxon>
        <taxon>Oscillatoriophycideae</taxon>
        <taxon>Aerosakkonematales</taxon>
        <taxon>Aerosakkonemataceae</taxon>
        <taxon>Floridanema</taxon>
        <taxon>Floridanema aerugineum</taxon>
    </lineage>
</organism>
<dbReference type="Gene3D" id="3.30.70.3290">
    <property type="match status" value="2"/>
</dbReference>
<dbReference type="InterPro" id="IPR036291">
    <property type="entry name" value="NAD(P)-bd_dom_sf"/>
</dbReference>
<feature type="region of interest" description="Disordered" evidence="4">
    <location>
        <begin position="155"/>
        <end position="191"/>
    </location>
</feature>
<feature type="domain" description="Carrier" evidence="5">
    <location>
        <begin position="4361"/>
        <end position="4438"/>
    </location>
</feature>
<dbReference type="Pfam" id="PF02801">
    <property type="entry name" value="Ketoacyl-synt_C"/>
    <property type="match status" value="2"/>
</dbReference>
<dbReference type="InterPro" id="IPR001227">
    <property type="entry name" value="Ac_transferase_dom_sf"/>
</dbReference>
<dbReference type="InterPro" id="IPR057326">
    <property type="entry name" value="KR_dom"/>
</dbReference>
<reference evidence="7 8" key="1">
    <citation type="submission" date="2024-09" db="EMBL/GenBank/DDBJ databases">
        <title>Floridaenema gen nov. (Aerosakkonemataceae, Aerosakkonematales ord. nov., Cyanobacteria) from benthic tropical and subtropical fresh waters, with the description of four new species.</title>
        <authorList>
            <person name="Moretto J.A."/>
            <person name="Berthold D.E."/>
            <person name="Lefler F.W."/>
            <person name="Huang I.-S."/>
            <person name="Laughinghouse H. IV."/>
        </authorList>
    </citation>
    <scope>NUCLEOTIDE SEQUENCE [LARGE SCALE GENOMIC DNA]</scope>
    <source>
        <strain evidence="7 8">BLCC-F46</strain>
    </source>
</reference>
<dbReference type="Proteomes" id="UP001576774">
    <property type="component" value="Unassembled WGS sequence"/>
</dbReference>
<evidence type="ECO:0000256" key="4">
    <source>
        <dbReference type="SAM" id="MobiDB-lite"/>
    </source>
</evidence>
<dbReference type="InterPro" id="IPR006162">
    <property type="entry name" value="Ppantetheine_attach_site"/>
</dbReference>
<dbReference type="Pfam" id="PF22621">
    <property type="entry name" value="CurL-like_PKS_C"/>
    <property type="match status" value="2"/>
</dbReference>
<dbReference type="InterPro" id="IPR016039">
    <property type="entry name" value="Thiolase-like"/>
</dbReference>
<evidence type="ECO:0000259" key="5">
    <source>
        <dbReference type="PROSITE" id="PS50075"/>
    </source>
</evidence>
<dbReference type="CDD" id="cd05906">
    <property type="entry name" value="A_NRPS_TubE_like"/>
    <property type="match status" value="1"/>
</dbReference>
<dbReference type="SMART" id="SM01294">
    <property type="entry name" value="PKS_PP_betabranch"/>
    <property type="match status" value="2"/>
</dbReference>
<dbReference type="RefSeq" id="WP_413273078.1">
    <property type="nucleotide sequence ID" value="NZ_JBHFNQ010000193.1"/>
</dbReference>
<dbReference type="InterPro" id="IPR018201">
    <property type="entry name" value="Ketoacyl_synth_AS"/>
</dbReference>
<sequence>MQLDNYSQCFANGSQGKMKNQEVALAIQSSEIVEDCVVLERKTENSPAELVAYVVPTVRFTRELLLSHIEAKLAKEEIPKAIVPISSIPLTPSGQIDRNILNQLEITDNELEERWKEKIQTIPEVEQVAVVRQAQIKTQETLRLSDILPTWKNVTTQQTPTRIDQTTKSSNSQPSISHGGELKREKNASTTLSQALEKTAAQWPEKQLIYINSNGSETIQTYKELLLDAQKILAGLRKLGVKPQDKIIFQIDGSQDFIPAFWGCILGGFIPVPISISPTYEQINSAVAKLHNGWQMLKQPLILTSARLAQNISALPALLNIEEKFQIETVDNLRQNEPDSNIYQSQPEDLALLLLTSGSTGTPKAVMQNHRSLLSMTAGTAQMNKFDHQDTVLNWMPLEHVGAIVFLGLMAVDLGCKQIHAPTEYILQNPLRWLELIQQHKASISWAPNFAFSLLNDRATQINQKSWDLSSMRFLVNAGEQIVPKTARNFLKLFLPYGLPYNAIRPAFGMSETCSGITWSEGFTLENSSDEMSFVELGLPIPGASIRIADENNQIVPEGVIGKFQVKGLSVTSGYYENPQRNQEAFTDDGWFNTGDLGYIKSGKIILTGRDKDDIIINGINYYSHEIESVVEEVEGVETSYTAACAVQIAGNNADRLAIFFNSSISDQAKLKDLIKKIRGAVVKNVGVNPNYIIPVTKEAIPKTDIGKIQRSQLTKRFAAGEFDSIIQQLGINLENTNLLPDWFYRRTWRPKQSTNLINAINPSNILIFLDDLGLGESLIVKLAKQSHSYIGIKPGTDFKQIDSKHYQINPKNPEHYQQLLSTLTDQNWQINRILHLWTYDNRPEEITSLESLEQSQIAGVYSLLYLTKALAKTQKTEQNIQLLVASSYSQFTSVNDQVAYQKSPIVALLKVIEQEIPNLQTRHVDFSIQDEGNIDRLIQEMQVVSKETEVAYRQGQRLIPRLEKVEFSPENHQKIAFKSGGMYLISGGLGGVGVEIAKYLLKTHQTKLLLIGRTPITNATSPKNAAYQELEKLGGEITYETVDVCDLPRLQQIIDQAKTRWNCQLDGILHLAGSYQERSLTEENPQTWSTALKAKVNGTWVLNQLLKENPEAIFINFSSVSSFLGGATVGAFVAANQFLESFTHYQRTKLGLKSYCFSWSLWDGIGINQDSQRGKLAQTKGYCPITPQQGLYSLLIGLRHNQTHFFVGLDANNRHIRKYVESTYPLEKITGYFTAKNNISLEITSNWVIKDRFGTTTTCNLVQLPEMPLTKNGIIDREKLIKGELSQAKTQPGQPLNEIESQIAKIWQKILNLPEISIHDNFFELGGHSLLLVQVQSKLQENFQIPVSIVDMFKYPSISSLAKYLNQGQTESPSVKQGQKRAQVRSSRHSAGKSDIAVIGMSCRFPGANNINEFWQNLSNSVESISFFSDEEVIAAGIDPKLVKNPNYVKAKPILSDIETFDADFFGYSSREAELIDPQQRLLLECAWESLEDAGYNPFNYDGAIGIYAGAVMNTYLLNNIYPNRHQLDINDNLQVATVDSMGGLQMMVANDKDYLTTRISYKLNLTGPSVNVQTACSTSLVTVHIACASLLSGESDMALAGGVSIHVPQKVGHLYQEGMIVTPDGHCRAFDARAQGTIFGSGAGMVLLKRLEDALADGDHIYAVIKGSAINNDGASKVGYMAPNGDGQTSVVAQAISMAQIDPETIGYVEAHGTGTPLGDPIEITGLTQAFRASTQAKNFCGIGSVKTNIGHLQIASGIAGFIKTVLSLYHKQIPPSLHFEQPNPQLDLPNTPFYVNTKLQDWQTSGYPRRAGVNSLGIGGTNAHVILEEAPVEEQGSRGAEERPYHLLTLSAKNDQALTELQQRYREYLTSNPEVSLADICYTANTGREHFHHRLALVAETKEQLIEQLTNLTTRNQPNKKPSKIAFLFTGQGSQYINMGRQLYDTQPLFRQTLEQCNEILLTDLEKSLLDIIYAPETEAEILNQTCYTQPALFAIEYALYQLWKSWGITPNIVMGHSVGEYVAACVAGVFSLEEALKLIAHRGKLMQQLPSGGEMVSVMATIEKVKSIIADYSNTVAIAAINSPHSIVISGNSKDIKAIVEKLTKEGIKTKQLQVSHAFHSPLMKPMLAEFELLANSITYNQPQIPIISNVTGNLAEENIATAQYWVNHIIQPVQFAKSIATLQELEYEIFVEIGPKPILLGMGRECLPENTGLWLASVRSSTPEWQQLLTSLASLYEAGATIDWAGFHRDNPGKKVTLPNYPFQRERYWIESTATPYQLDEFGLLENQKWCYELVWQEQERTEQNSRKQTKTEPENWLIFADNQGISQELSKLSHSAAKTCILVFPGTEYKQISKQEFTINPSNSQDYKRLLQENQIPIKGIVYLWSLNAVEAKDLTGAELEIASQIGCGGVLSLIQSIAKQGYSQPPSLWLVTKGAQPVNVGTQLAGVAQSTLWGLGRVISNEHPELNCKLIDLDPEDDRNVQNLFGEIYSQQSTSSENQIAFRSGKRYVNRIAQQQKIVKRSLPVKADRTYLITGGLGGVGLFVAQWLVEQGAKNLVLVGRSRPKETAKATINRLEEMGAQVVTIAADISVEADVASLLNQINTTMPPLKGIIHAAGLIDDRLLLEHQWQLFAKVFAPKVSGAWNLHRLTQDLALDFFVLFSSVASILGYAGTANYAAANAFLDTLAHYRRSLNLPGLSINWGPWSQVGMVAQLNSREVERMQTMGINPIAPKQALAVLQQLLNQSSAQVTVLAMDWSKYISRSTNVSPFFANFIDNYAKNVPQSEFSAQLEATKIGDRYQLVIDRVTEQVSQVLGRKLSTPELEQGFFDLGMDSLTAVELRNRLQKSFACSLPATLSFDYPCVKLLADYIAKDVLSIETALDENRELNGIKTGFNAIEKSQKEPLAIVGMACRFPGGANSPEAFWELLCNGVDAISEVPPNRWDINAYYDPDPDAPGKMYARYGGFVNQLEEFDAQFFGISPREALSLDPQQRLLLEVSWEALENAAIEPNTLVGSQTGVFIGISSNEYLQRLSTRRTTEIDAYQGTGNNHSVAAGRLSYILGLTGPSLAVDTACSSSLVAVHLALASLRNHECNLALVGGVNLLVAPEVTINLSKARMLAPDGHCKTFDASADGYVRAEGCGVIVLKRLSDAIQDKDQILGLIRGSAVNQDGRSSGLTAPNGPSQQTVIRQALSNGGVQPNQISYIEAHGTGTSLGDPIEVGALAQVFGNYRSQDQPLTIASVKTNIGHLEAAAGIAGLMKVVLQLQHQEIAPHLHLQKPSPHIDWENLPLMVPQNKMSWATTENSRLAGVSSFGISGTNAHVVLESAPKLEPVTPSVERSLHLFTLSAKTASALEELVSRYQNYIQTNSDLLLADICYTVNTGREHFPYRLALVLQSKEQLIEQLRDLKPGDKLPKKPSKIAFLFTGQGSQYINMGRQLYDTQPLFRQTLEQCNEILLTYLERSLLDIIYAPETEAERLNQTCYTQPALFAIEYALYQLWKSWGITPNIVMGHSVGEYVAACVAGVFSLEEALKLIAHRGKLMQQLPSGGEMVSVMASVEKVKSIIADYGDKVAIAAINSPQSTVISGASKEIEAIVEQLSSSGIKTKQLQVSHAFHSPLMTPMLKEFEQIANSITYNQPLIPIISNVTGKLADENIATAQYWVNHIIQPVQFAKSMETLDELEYEIFVEIGPKPILLGMGRECLPENTGLWLASVRSSTPEWQQLLTSLASLYEAGITIDWSGFHRDYPGNKVILPNYPFQRERYWVESTELEQPAEFGSPENSQTPITNFLDRGNTEELMELLQKAGNFSEEQKKLLPEILAALVKEHQQHLGAKENLEWMLELVWQQQERIEEIAPKESQTSPENWLIFADNQGIGQELSKLWSSVFKTCILVLPGKEYQQISAQEFIINPGNYQDFERLLQENQIPIKGIVYLWSLNAVEAKDLTGEELEIASQTGCGGVLFLIQSIAKQGYSQSPSLWLVTKGAQPVGETSKITGVAQSTLWGLGRVINNEHPELNCRLVDLDPLYDRDNTQSLGAEISSDRAKNSENEIAFRNGKRYVNRIIKQQKIVKQSLNIKADATYLITGGMGGIGLLVAQWLVEQGAKHLVLVGRSLPKETAKATLNQLEALGVQVMAIQADISIEAEVASLLNQINSTMPPLKGIIHAAGVIDNRRILEHQWELFTKVFAPKVSGTWNLHRLTQDLALDFFVLFSSISCILGSAGTANYAAANAFLDAMAHYRSSLNLPGLSINWGAWSEVGMIEKVDRREVERLQTMGISLIDPQQGIAVLKQLLTQTSRQVTVLPINWSEFIKQSTNLSPFFANFNLAKPIQKSEFLAQLEATKIDRRYQLVIDHITEQVGQVLGRKLSSAELEQGFFELGMDSLMAVELRNRLQKSMACSLPATLSFDYPNVKVLADYLAKDILSIELARVAAHQDISQPSSDLLTDLDELSESEIEQLLAEELALIDEGKK</sequence>
<dbReference type="InterPro" id="IPR020841">
    <property type="entry name" value="PKS_Beta-ketoAc_synthase_dom"/>
</dbReference>
<evidence type="ECO:0000256" key="1">
    <source>
        <dbReference type="ARBA" id="ARBA00022450"/>
    </source>
</evidence>
<dbReference type="SUPFAM" id="SSF56801">
    <property type="entry name" value="Acetyl-CoA synthetase-like"/>
    <property type="match status" value="2"/>
</dbReference>
<dbReference type="Pfam" id="PF00109">
    <property type="entry name" value="ketoacyl-synt"/>
    <property type="match status" value="2"/>
</dbReference>
<dbReference type="InterPro" id="IPR036736">
    <property type="entry name" value="ACP-like_sf"/>
</dbReference>